<comment type="caution">
    <text evidence="1">The sequence shown here is derived from an EMBL/GenBank/DDBJ whole genome shotgun (WGS) entry which is preliminary data.</text>
</comment>
<organism evidence="1">
    <name type="scientific">Tanacetum cinerariifolium</name>
    <name type="common">Dalmatian daisy</name>
    <name type="synonym">Chrysanthemum cinerariifolium</name>
    <dbReference type="NCBI Taxonomy" id="118510"/>
    <lineage>
        <taxon>Eukaryota</taxon>
        <taxon>Viridiplantae</taxon>
        <taxon>Streptophyta</taxon>
        <taxon>Embryophyta</taxon>
        <taxon>Tracheophyta</taxon>
        <taxon>Spermatophyta</taxon>
        <taxon>Magnoliopsida</taxon>
        <taxon>eudicotyledons</taxon>
        <taxon>Gunneridae</taxon>
        <taxon>Pentapetalae</taxon>
        <taxon>asterids</taxon>
        <taxon>campanulids</taxon>
        <taxon>Asterales</taxon>
        <taxon>Asteraceae</taxon>
        <taxon>Asteroideae</taxon>
        <taxon>Anthemideae</taxon>
        <taxon>Anthemidinae</taxon>
        <taxon>Tanacetum</taxon>
    </lineage>
</organism>
<evidence type="ECO:0000313" key="1">
    <source>
        <dbReference type="EMBL" id="GFD29843.1"/>
    </source>
</evidence>
<gene>
    <name evidence="1" type="ORF">Tci_901812</name>
</gene>
<dbReference type="EMBL" id="BKCJ011398598">
    <property type="protein sequence ID" value="GFD29843.1"/>
    <property type="molecule type" value="Genomic_DNA"/>
</dbReference>
<sequence length="33" mass="3817">EEEGEFRGEVTGDVEKGVLHRKKDVIPPIRLFH</sequence>
<protein>
    <submittedName>
        <fullName evidence="1">Uncharacterized protein</fullName>
    </submittedName>
</protein>
<feature type="non-terminal residue" evidence="1">
    <location>
        <position position="1"/>
    </location>
</feature>
<proteinExistence type="predicted"/>
<dbReference type="AlphaFoldDB" id="A0A699V6W9"/>
<reference evidence="1" key="1">
    <citation type="journal article" date="2019" name="Sci. Rep.">
        <title>Draft genome of Tanacetum cinerariifolium, the natural source of mosquito coil.</title>
        <authorList>
            <person name="Yamashiro T."/>
            <person name="Shiraishi A."/>
            <person name="Satake H."/>
            <person name="Nakayama K."/>
        </authorList>
    </citation>
    <scope>NUCLEOTIDE SEQUENCE</scope>
</reference>
<name>A0A699V6W9_TANCI</name>
<accession>A0A699V6W9</accession>